<dbReference type="EMBL" id="ADBJ01000007">
    <property type="protein sequence ID" value="EFA85540.1"/>
    <property type="molecule type" value="Genomic_DNA"/>
</dbReference>
<gene>
    <name evidence="1" type="ORF">PPL_01498</name>
</gene>
<accession>D3AZF7</accession>
<evidence type="ECO:0000313" key="2">
    <source>
        <dbReference type="Proteomes" id="UP000001396"/>
    </source>
</evidence>
<evidence type="ECO:0000313" key="1">
    <source>
        <dbReference type="EMBL" id="EFA85540.1"/>
    </source>
</evidence>
<name>D3AZF7_HETP5</name>
<dbReference type="Proteomes" id="UP000001396">
    <property type="component" value="Unassembled WGS sequence"/>
</dbReference>
<comment type="caution">
    <text evidence="1">The sequence shown here is derived from an EMBL/GenBank/DDBJ whole genome shotgun (WGS) entry which is preliminary data.</text>
</comment>
<dbReference type="RefSeq" id="XP_020437648.1">
    <property type="nucleotide sequence ID" value="XM_020572505.1"/>
</dbReference>
<dbReference type="GeneID" id="31357026"/>
<proteinExistence type="predicted"/>
<keyword evidence="2" id="KW-1185">Reference proteome</keyword>
<protein>
    <submittedName>
        <fullName evidence="1">Uncharacterized protein</fullName>
    </submittedName>
</protein>
<reference evidence="1 2" key="1">
    <citation type="journal article" date="2011" name="Genome Res.">
        <title>Phylogeny-wide analysis of social amoeba genomes highlights ancient origins for complex intercellular communication.</title>
        <authorList>
            <person name="Heidel A.J."/>
            <person name="Lawal H.M."/>
            <person name="Felder M."/>
            <person name="Schilde C."/>
            <person name="Helps N.R."/>
            <person name="Tunggal B."/>
            <person name="Rivero F."/>
            <person name="John U."/>
            <person name="Schleicher M."/>
            <person name="Eichinger L."/>
            <person name="Platzer M."/>
            <person name="Noegel A.A."/>
            <person name="Schaap P."/>
            <person name="Gloeckner G."/>
        </authorList>
    </citation>
    <scope>NUCLEOTIDE SEQUENCE [LARGE SCALE GENOMIC DNA]</scope>
    <source>
        <strain evidence="2">ATCC 26659 / Pp 5 / PN500</strain>
    </source>
</reference>
<organism evidence="1 2">
    <name type="scientific">Heterostelium pallidum (strain ATCC 26659 / Pp 5 / PN500)</name>
    <name type="common">Cellular slime mold</name>
    <name type="synonym">Polysphondylium pallidum</name>
    <dbReference type="NCBI Taxonomy" id="670386"/>
    <lineage>
        <taxon>Eukaryota</taxon>
        <taxon>Amoebozoa</taxon>
        <taxon>Evosea</taxon>
        <taxon>Eumycetozoa</taxon>
        <taxon>Dictyostelia</taxon>
        <taxon>Acytosteliales</taxon>
        <taxon>Acytosteliaceae</taxon>
        <taxon>Heterostelium</taxon>
    </lineage>
</organism>
<dbReference type="AlphaFoldDB" id="D3AZF7"/>
<dbReference type="InParanoid" id="D3AZF7"/>
<sequence length="247" mass="26851">MTDSYNINSNNLNHHNNNNINNIVNTSNIINYFSCSSSSINSCQTSTMQNQDIINNSSQIGVVASDGDSSKSPVTVTKSTSSFMNKRKFGLTINLENNSDTDKIDSTNIFIVDSSNKDELQQQSLSPNTIISQQQSSRSPNNLHLSPNSFSLVNNNQQQFFTTFVTVELTETRIFQSGNTLAASFTAECIPSSPSSSSPKICKLPNTNNTSNATPTSPSCAPTIPWEFSQNSNTSIPLSTANLIIDQ</sequence>